<proteinExistence type="inferred from homology"/>
<dbReference type="InterPro" id="IPR018200">
    <property type="entry name" value="USP_CS"/>
</dbReference>
<sequence>MVSDKDVNVQDCLNLYLHSEILEGDNQYYCDHCKTKCNAQRTVSFGTLPPVLNVQLARYVFDRKMLMKKKLMDKVLLPRILYVPTKEKQIANTEMTNSIMHYDGSEKKKKKRKKGPMTKQEKEGKEEPAEYILCAVLNHLGSSAYGGHYIAEAMDWSTGTWHEYNDDKVKLLCNGPSCSFMPSSSRFASRLLEQPEKIGSKKTARIRGSSDAYNMFYVEKSYLAKHAKGLIQRNYDLSSVSSTPTIVSTIAVQQQLDNVLERVTRERIERYQILTDLKAEKERTYQRTWYRRVGILRSMFSPPFTDPSTREKKERNLVPSTTTLGSVKCSNNKSVWVHKEVLQRFISCKDGLDDILLSPVLLKHKHLLCKHGKGLHPRDARQGKLLPLNVYNSFVSLLLGERNMLKRHQQGVTDDDFLVDDVPEINDCFITPESNMYCPLCANAYKNELRRKLGVFEQMQSLYNDLPVDSSKNDLDISSMTAGEGTAEEAKYVYAISRSFVTNFRKYAEQKIKSASLLLSSRSTSSSVSGAAAHHTVKSTYKLSSSQFSHEGFDRLDLDELLFSLDESQAESNTPDDMPFDHRVNQKITCVHGRSNVMNNRRLVRYVPFQVWHKVKTLFPRAICQKREIEVQSKDEEDTSNSDVNCQLCRNEKDKKTNIVDKLNVWAKQTLAKNSDSASSSETESTSSNKCLRHLYDRCGPSKKGGTVQVAIELIQSDESPKYYIVHEKDVNSWRQALAMAKSLSIKKSASKISIEETIQRLRDFFFVDGGSVCAIDSPVQTCNGKEEQEVTSHWKMRPLICKEHNNMVGPIPFLKRIDEGLTGTHSNDTKNGTEGAPVELMSTSEYKSFVASLLSLESIVSPRRDHLLRGDSNNNAIDAKQIDPFEHLHPIVSVHYLRSAAAASDTSSILSKKACNDNAPDSSDALQRFVFFTSKPPACNDKACQLTYAQDRSKTVGTIDLSCQDDTKNISPIEENIEKGGSVNVNEQNNLATKKRNDQAEDDICNIDAGFEEPDTNSRLIIRVHEVDGESEVDTVVAKLISECPSESSPVTIEDASALRRSTRKRKTRSAGGTDKVIHEIKMLAKENLANLRLRLNQEYGKSAVNQKLVLLSVASGGSCAFTKRYANSEAENLEQGTNASPSSEEPIPRTTELPFDWNKRQMSDILNELEKTEGNGMTDGENNIAESTVTMILWYGNKKQRINKDEREQMEEDAIIALTEVSNFGGTPSNSPSNQKGSSLSESKRNSLQKKGQRRREERGFRGTFLQSTAHSSCNDDKIISVNDSPPSAQELKEKDVDKASSFSNVTAGKKEIQSQDASFVNIGTSLTNNKKDGRTPKTPVRAERLDGGNTTKHKDAIALKKINLLFEVFSDESSDVSVTSESDTSKVEIEKR</sequence>
<feature type="region of interest" description="Disordered" evidence="10">
    <location>
        <begin position="1327"/>
        <end position="1352"/>
    </location>
</feature>
<dbReference type="SUPFAM" id="SSF54001">
    <property type="entry name" value="Cysteine proteinases"/>
    <property type="match status" value="1"/>
</dbReference>
<evidence type="ECO:0000256" key="3">
    <source>
        <dbReference type="ARBA" id="ARBA00009085"/>
    </source>
</evidence>
<comment type="catalytic activity">
    <reaction evidence="1">
        <text>Thiol-dependent hydrolysis of ester, thioester, amide, peptide and isopeptide bonds formed by the C-terminal Gly of ubiquitin (a 76-residue protein attached to proteins as an intracellular targeting signal).</text>
        <dbReference type="EC" id="3.4.19.12"/>
    </reaction>
</comment>
<dbReference type="Pfam" id="PF00443">
    <property type="entry name" value="UCH"/>
    <property type="match status" value="1"/>
</dbReference>
<dbReference type="EC" id="3.4.19.12" evidence="4"/>
<keyword evidence="9" id="KW-0539">Nucleus</keyword>
<gene>
    <name evidence="12" type="ORF">DBRI00130_LOCUS21800</name>
</gene>
<feature type="region of interest" description="Disordered" evidence="10">
    <location>
        <begin position="1133"/>
        <end position="1154"/>
    </location>
</feature>
<dbReference type="PANTHER" id="PTHR24006">
    <property type="entry name" value="UBIQUITIN CARBOXYL-TERMINAL HYDROLASE"/>
    <property type="match status" value="1"/>
</dbReference>
<dbReference type="GO" id="GO:0005634">
    <property type="term" value="C:nucleus"/>
    <property type="evidence" value="ECO:0007669"/>
    <property type="project" value="UniProtKB-SubCell"/>
</dbReference>
<keyword evidence="5" id="KW-0645">Protease</keyword>
<accession>A0A7S4RQE1</accession>
<feature type="region of interest" description="Disordered" evidence="10">
    <location>
        <begin position="101"/>
        <end position="124"/>
    </location>
</feature>
<dbReference type="PANTHER" id="PTHR24006:SF722">
    <property type="entry name" value="UBIQUITIN CARBOXYL-TERMINAL HYDROLASE 48"/>
    <property type="match status" value="1"/>
</dbReference>
<evidence type="ECO:0000256" key="2">
    <source>
        <dbReference type="ARBA" id="ARBA00004123"/>
    </source>
</evidence>
<dbReference type="Gene3D" id="3.90.70.10">
    <property type="entry name" value="Cysteine proteinases"/>
    <property type="match status" value="1"/>
</dbReference>
<feature type="compositionally biased region" description="Polar residues" evidence="10">
    <location>
        <begin position="1136"/>
        <end position="1145"/>
    </location>
</feature>
<evidence type="ECO:0000256" key="4">
    <source>
        <dbReference type="ARBA" id="ARBA00012759"/>
    </source>
</evidence>
<evidence type="ECO:0000256" key="10">
    <source>
        <dbReference type="SAM" id="MobiDB-lite"/>
    </source>
</evidence>
<dbReference type="InterPro" id="IPR038765">
    <property type="entry name" value="Papain-like_cys_pep_sf"/>
</dbReference>
<protein>
    <recommendedName>
        <fullName evidence="4">ubiquitinyl hydrolase 1</fullName>
        <ecNumber evidence="4">3.4.19.12</ecNumber>
    </recommendedName>
</protein>
<feature type="compositionally biased region" description="Basic and acidic residues" evidence="10">
    <location>
        <begin position="1386"/>
        <end position="1395"/>
    </location>
</feature>
<dbReference type="GO" id="GO:0016579">
    <property type="term" value="P:protein deubiquitination"/>
    <property type="evidence" value="ECO:0007669"/>
    <property type="project" value="InterPro"/>
</dbReference>
<evidence type="ECO:0000313" key="12">
    <source>
        <dbReference type="EMBL" id="CAE4620344.1"/>
    </source>
</evidence>
<organism evidence="12">
    <name type="scientific">Ditylum brightwellii</name>
    <dbReference type="NCBI Taxonomy" id="49249"/>
    <lineage>
        <taxon>Eukaryota</taxon>
        <taxon>Sar</taxon>
        <taxon>Stramenopiles</taxon>
        <taxon>Ochrophyta</taxon>
        <taxon>Bacillariophyta</taxon>
        <taxon>Mediophyceae</taxon>
        <taxon>Lithodesmiophycidae</taxon>
        <taxon>Lithodesmiales</taxon>
        <taxon>Lithodesmiaceae</taxon>
        <taxon>Ditylum</taxon>
    </lineage>
</organism>
<evidence type="ECO:0000256" key="5">
    <source>
        <dbReference type="ARBA" id="ARBA00022670"/>
    </source>
</evidence>
<dbReference type="PROSITE" id="PS50235">
    <property type="entry name" value="USP_3"/>
    <property type="match status" value="1"/>
</dbReference>
<name>A0A7S4RQE1_9STRA</name>
<dbReference type="GO" id="GO:0004843">
    <property type="term" value="F:cysteine-type deubiquitinase activity"/>
    <property type="evidence" value="ECO:0007669"/>
    <property type="project" value="UniProtKB-EC"/>
</dbReference>
<keyword evidence="7" id="KW-0378">Hydrolase</keyword>
<comment type="subcellular location">
    <subcellularLocation>
        <location evidence="2">Nucleus</location>
    </subcellularLocation>
</comment>
<dbReference type="GO" id="GO:0006508">
    <property type="term" value="P:proteolysis"/>
    <property type="evidence" value="ECO:0007669"/>
    <property type="project" value="UniProtKB-KW"/>
</dbReference>
<dbReference type="GO" id="GO:0005829">
    <property type="term" value="C:cytosol"/>
    <property type="evidence" value="ECO:0007669"/>
    <property type="project" value="TreeGrafter"/>
</dbReference>
<evidence type="ECO:0000259" key="11">
    <source>
        <dbReference type="PROSITE" id="PS50235"/>
    </source>
</evidence>
<evidence type="ECO:0000256" key="8">
    <source>
        <dbReference type="ARBA" id="ARBA00022807"/>
    </source>
</evidence>
<evidence type="ECO:0000256" key="1">
    <source>
        <dbReference type="ARBA" id="ARBA00000707"/>
    </source>
</evidence>
<evidence type="ECO:0000256" key="6">
    <source>
        <dbReference type="ARBA" id="ARBA00022786"/>
    </source>
</evidence>
<evidence type="ECO:0000256" key="9">
    <source>
        <dbReference type="ARBA" id="ARBA00023242"/>
    </source>
</evidence>
<dbReference type="InterPro" id="IPR001394">
    <property type="entry name" value="Peptidase_C19_UCH"/>
</dbReference>
<feature type="compositionally biased region" description="Basic residues" evidence="10">
    <location>
        <begin position="107"/>
        <end position="116"/>
    </location>
</feature>
<feature type="region of interest" description="Disordered" evidence="10">
    <location>
        <begin position="1375"/>
        <end position="1395"/>
    </location>
</feature>
<comment type="similarity">
    <text evidence="3">Belongs to the peptidase C19 family.</text>
</comment>
<dbReference type="InterPro" id="IPR028889">
    <property type="entry name" value="USP"/>
</dbReference>
<feature type="domain" description="USP" evidence="11">
    <location>
        <begin position="1"/>
        <end position="220"/>
    </location>
</feature>
<reference evidence="12" key="1">
    <citation type="submission" date="2021-01" db="EMBL/GenBank/DDBJ databases">
        <authorList>
            <person name="Corre E."/>
            <person name="Pelletier E."/>
            <person name="Niang G."/>
            <person name="Scheremetjew M."/>
            <person name="Finn R."/>
            <person name="Kale V."/>
            <person name="Holt S."/>
            <person name="Cochrane G."/>
            <person name="Meng A."/>
            <person name="Brown T."/>
            <person name="Cohen L."/>
        </authorList>
    </citation>
    <scope>NUCLEOTIDE SEQUENCE</scope>
    <source>
        <strain evidence="12">GSO104</strain>
    </source>
</reference>
<keyword evidence="6" id="KW-0833">Ubl conjugation pathway</keyword>
<feature type="region of interest" description="Disordered" evidence="10">
    <location>
        <begin position="1223"/>
        <end position="1301"/>
    </location>
</feature>
<dbReference type="InterPro" id="IPR050164">
    <property type="entry name" value="Peptidase_C19"/>
</dbReference>
<keyword evidence="8" id="KW-0788">Thiol protease</keyword>
<feature type="compositionally biased region" description="Basic and acidic residues" evidence="10">
    <location>
        <begin position="1332"/>
        <end position="1352"/>
    </location>
</feature>
<dbReference type="EMBL" id="HBNS01027719">
    <property type="protein sequence ID" value="CAE4620344.1"/>
    <property type="molecule type" value="Transcribed_RNA"/>
</dbReference>
<feature type="compositionally biased region" description="Polar residues" evidence="10">
    <location>
        <begin position="1223"/>
        <end position="1243"/>
    </location>
</feature>
<evidence type="ECO:0000256" key="7">
    <source>
        <dbReference type="ARBA" id="ARBA00022801"/>
    </source>
</evidence>
<dbReference type="PROSITE" id="PS00973">
    <property type="entry name" value="USP_2"/>
    <property type="match status" value="1"/>
</dbReference>